<evidence type="ECO:0000313" key="2">
    <source>
        <dbReference type="EMBL" id="KAL2846943.1"/>
    </source>
</evidence>
<sequence length="645" mass="72507">MSIQQHARECAQLFLFPEPFRLDDKVSIAAFETQKSRFKIWAGNLGVFASERASADFRLRNDPNARGLLTTLLTQLANKLRLPPNGSQTRTGYPLPGSDPEIPDSDSDSSVASLVIDEEIDSEVESEEADNQTAKYHDVLRDIQEIISRLYRITSIVRRPGAGPKNERERVLRYVQNQDPPLDLSELKSHLEWQLSRLRDNHKHHGLVPGSTLHDRFVSAALYRRQRLLYCQSHQDKLQRGIDDIFATPQQQHVVSGEALGAIVTTTTADGETVANPITDARHGPAETLVGTEATAVDKVSPSTYAKSAVISGITASAAGRRGALDIPPAPRIADEDQTETQCPFCCHVIEDELKGRSSTREHQWRRHVMKDLDPYVCLFDDCSLAYPCFKTTEEWLHHMRWAHTTCYSCQIVGHEDIFFGTAMELEQHLMQEHREAIPHYELQDLVKQGCRPSPDVFAHLSSFLNREFEAESDVLLCPLCDFSLSAIEDGINVPASKLAVMRFPGDVHTEIRDHVASHMERLALLSLPEREDVEAESSAKRVSHLTLEEGDDEELTATPLSFDYSPESLSGPLENLAPVLKTWSEILTGWTFGHNCDYDPNDDPLINHFTQFKLTQEGLFQVYPAETHAGSFSVEWALLFLHDL</sequence>
<reference evidence="2 3" key="1">
    <citation type="submission" date="2024-07" db="EMBL/GenBank/DDBJ databases">
        <title>Section-level genome sequencing and comparative genomics of Aspergillus sections Usti and Cavernicolus.</title>
        <authorList>
            <consortium name="Lawrence Berkeley National Laboratory"/>
            <person name="Nybo J.L."/>
            <person name="Vesth T.C."/>
            <person name="Theobald S."/>
            <person name="Frisvad J.C."/>
            <person name="Larsen T.O."/>
            <person name="Kjaerboelling I."/>
            <person name="Rothschild-Mancinelli K."/>
            <person name="Lyhne E.K."/>
            <person name="Kogle M.E."/>
            <person name="Barry K."/>
            <person name="Clum A."/>
            <person name="Na H."/>
            <person name="Ledsgaard L."/>
            <person name="Lin J."/>
            <person name="Lipzen A."/>
            <person name="Kuo A."/>
            <person name="Riley R."/>
            <person name="Mondo S."/>
            <person name="Labutti K."/>
            <person name="Haridas S."/>
            <person name="Pangalinan J."/>
            <person name="Salamov A.A."/>
            <person name="Simmons B.A."/>
            <person name="Magnuson J.K."/>
            <person name="Chen J."/>
            <person name="Drula E."/>
            <person name="Henrissat B."/>
            <person name="Wiebenga A."/>
            <person name="Lubbers R.J."/>
            <person name="Gomes A.C."/>
            <person name="Makela M.R."/>
            <person name="Stajich J."/>
            <person name="Grigoriev I.V."/>
            <person name="Mortensen U.H."/>
            <person name="De Vries R.P."/>
            <person name="Baker S.E."/>
            <person name="Andersen M.R."/>
        </authorList>
    </citation>
    <scope>NUCLEOTIDE SEQUENCE [LARGE SCALE GENOMIC DNA]</scope>
    <source>
        <strain evidence="2 3">CBS 123904</strain>
    </source>
</reference>
<proteinExistence type="predicted"/>
<dbReference type="PANTHER" id="PTHR35391">
    <property type="entry name" value="C2H2-TYPE DOMAIN-CONTAINING PROTEIN-RELATED"/>
    <property type="match status" value="1"/>
</dbReference>
<dbReference type="EMBL" id="JBFXLU010000059">
    <property type="protein sequence ID" value="KAL2846943.1"/>
    <property type="molecule type" value="Genomic_DNA"/>
</dbReference>
<dbReference type="Proteomes" id="UP001610446">
    <property type="component" value="Unassembled WGS sequence"/>
</dbReference>
<evidence type="ECO:0000256" key="1">
    <source>
        <dbReference type="SAM" id="MobiDB-lite"/>
    </source>
</evidence>
<protein>
    <recommendedName>
        <fullName evidence="4">C2H2-type domain-containing protein</fullName>
    </recommendedName>
</protein>
<evidence type="ECO:0008006" key="4">
    <source>
        <dbReference type="Google" id="ProtNLM"/>
    </source>
</evidence>
<accession>A0ABR4K6V4</accession>
<gene>
    <name evidence="2" type="ORF">BJY01DRAFT_168120</name>
</gene>
<organism evidence="2 3">
    <name type="scientific">Aspergillus pseudoustus</name>
    <dbReference type="NCBI Taxonomy" id="1810923"/>
    <lineage>
        <taxon>Eukaryota</taxon>
        <taxon>Fungi</taxon>
        <taxon>Dikarya</taxon>
        <taxon>Ascomycota</taxon>
        <taxon>Pezizomycotina</taxon>
        <taxon>Eurotiomycetes</taxon>
        <taxon>Eurotiomycetidae</taxon>
        <taxon>Eurotiales</taxon>
        <taxon>Aspergillaceae</taxon>
        <taxon>Aspergillus</taxon>
        <taxon>Aspergillus subgen. Nidulantes</taxon>
    </lineage>
</organism>
<name>A0ABR4K6V4_9EURO</name>
<keyword evidence="3" id="KW-1185">Reference proteome</keyword>
<comment type="caution">
    <text evidence="2">The sequence shown here is derived from an EMBL/GenBank/DDBJ whole genome shotgun (WGS) entry which is preliminary data.</text>
</comment>
<dbReference type="PANTHER" id="PTHR35391:SF7">
    <property type="entry name" value="C2H2-TYPE DOMAIN-CONTAINING PROTEIN"/>
    <property type="match status" value="1"/>
</dbReference>
<evidence type="ECO:0000313" key="3">
    <source>
        <dbReference type="Proteomes" id="UP001610446"/>
    </source>
</evidence>
<feature type="region of interest" description="Disordered" evidence="1">
    <location>
        <begin position="80"/>
        <end position="110"/>
    </location>
</feature>